<keyword evidence="2" id="KW-1185">Reference proteome</keyword>
<evidence type="ECO:0000313" key="1">
    <source>
        <dbReference type="EMBL" id="WFT73625.1"/>
    </source>
</evidence>
<sequence length="59" mass="6773">MSQYHVGQTIQKRCRTCLHDEAKVIKVDRKDLNEKEAVILWSQCPECGSNDNELIPGED</sequence>
<evidence type="ECO:0008006" key="3">
    <source>
        <dbReference type="Google" id="ProtNLM"/>
    </source>
</evidence>
<dbReference type="RefSeq" id="WP_283075633.1">
    <property type="nucleotide sequence ID" value="NZ_CP121671.1"/>
</dbReference>
<dbReference type="Proteomes" id="UP001221597">
    <property type="component" value="Chromosome"/>
</dbReference>
<evidence type="ECO:0000313" key="2">
    <source>
        <dbReference type="Proteomes" id="UP001221597"/>
    </source>
</evidence>
<name>A0ABY8IYK2_9BACI</name>
<gene>
    <name evidence="1" type="ORF">P9989_14760</name>
</gene>
<dbReference type="EMBL" id="CP121671">
    <property type="protein sequence ID" value="WFT73625.1"/>
    <property type="molecule type" value="Genomic_DNA"/>
</dbReference>
<protein>
    <recommendedName>
        <fullName evidence="3">SR1 protein</fullName>
    </recommendedName>
</protein>
<accession>A0ABY8IYK2</accession>
<organism evidence="1 2">
    <name type="scientific">Halobacillus naozhouensis</name>
    <dbReference type="NCBI Taxonomy" id="554880"/>
    <lineage>
        <taxon>Bacteria</taxon>
        <taxon>Bacillati</taxon>
        <taxon>Bacillota</taxon>
        <taxon>Bacilli</taxon>
        <taxon>Bacillales</taxon>
        <taxon>Bacillaceae</taxon>
        <taxon>Halobacillus</taxon>
    </lineage>
</organism>
<reference evidence="1 2" key="1">
    <citation type="submission" date="2023-04" db="EMBL/GenBank/DDBJ databases">
        <title>Genome sequence of Halobacillus naozhouensis KACC 21980.</title>
        <authorList>
            <person name="Kim S."/>
            <person name="Heo J."/>
            <person name="Kwon S.-W."/>
        </authorList>
    </citation>
    <scope>NUCLEOTIDE SEQUENCE [LARGE SCALE GENOMIC DNA]</scope>
    <source>
        <strain evidence="1 2">KCTC 13234</strain>
    </source>
</reference>
<proteinExistence type="predicted"/>